<comment type="caution">
    <text evidence="1">The sequence shown here is derived from an EMBL/GenBank/DDBJ whole genome shotgun (WGS) entry which is preliminary data.</text>
</comment>
<evidence type="ECO:0008006" key="3">
    <source>
        <dbReference type="Google" id="ProtNLM"/>
    </source>
</evidence>
<accession>D4S2T2</accession>
<dbReference type="RefSeq" id="WP_005604541.1">
    <property type="nucleotide sequence ID" value="NZ_GG663524.1"/>
</dbReference>
<protein>
    <recommendedName>
        <fullName evidence="3">ATPase/histidine kinase/DNA gyrase B/HSP90 domain protein</fullName>
    </recommendedName>
</protein>
<sequence length="818" mass="92940">MNLESIGKKIDDIDVTISSRIIELFSAGLYSSPNKAFEELICNSYDAFASKVAVYSPDDPTVSNAYIWVCDNGEGLDAGELKQLWKIGESLKRKDKDRDKKRLQIGQFGIGKLSTYILARKLTYISKKYERYILATMDYNLINNDVNGIKIDEREITEDEAKQIVNEYIKSELLNFELFGEKASKTWTISLMTELKPKASEIKLGRLKWLLSTALPLNPGFELKFNGAQVESSKVKTPIMKKWIVGKEDQTLDKIDGAVSRVEKDADGEDKYFVDLQNIHGINGEFILYEDSLVEGKSSNLGRSHGIFLSIRGRLINLDDPLLGMEAFSHGAFNRTRIIINADELDENLTSTREAVRDSVPFTQLKEYIKKKFNNEVRKFYFEQERKLDQEKSVSYRMAQTAYTTSKRPVYNFIQKYYEDKIINPLLIEKPASDKKDELLNLYERDLETGEQVIEKIEYDYKQIEEPIAKLNLLTRTLSINKSHPYVANYLDSNNNPIPLESMVITEVLTESHLYELSLDESMVNEIIKRRDSTLRQLALSDKMGIPSAAMFLKDSLDNPSGLEEAVARVLTVFGFEVTPIGGNGEPDGKAEACLGFNEEGKNKSYSLTYDAKSTAKNKIAAATAHLSGLRRHRETYKADFSLEVAIDYQGSDDEMSAISVEAKNEKVTMMTAKDLIKLLLLITPKQIGLDKLRDLFETCYAPQDVHQWIETVEKMEVEKPPYYELIDIIYDLQKSDSEAPVINIVRYQLKAKMGRNYSTTQVKEWLVLLSNLVPGSVTIDGVYVGVQASAQIIKERVHKAISDIPIGIQPLYDEIFR</sequence>
<dbReference type="Proteomes" id="UP000006238">
    <property type="component" value="Unassembled WGS sequence"/>
</dbReference>
<reference evidence="1 2" key="1">
    <citation type="submission" date="2010-02" db="EMBL/GenBank/DDBJ databases">
        <authorList>
            <person name="Weinstock G."/>
            <person name="Sodergren E."/>
            <person name="Clifton S."/>
            <person name="Fulton L."/>
            <person name="Fulton B."/>
            <person name="Courtney L."/>
            <person name="Fronick C."/>
            <person name="Harrison M."/>
            <person name="Strong C."/>
            <person name="Farmer C."/>
            <person name="Delahaunty K."/>
            <person name="Markovic C."/>
            <person name="Hall O."/>
            <person name="Minx P."/>
            <person name="Tomlinson C."/>
            <person name="Mitreva M."/>
            <person name="Nelson J."/>
            <person name="Hou S."/>
            <person name="Wollam A."/>
            <person name="Pepin K.H."/>
            <person name="Johnson M."/>
            <person name="Bhonagiri V."/>
            <person name="Zhang X."/>
            <person name="Suruliraj S."/>
            <person name="Warren W."/>
            <person name="Chinwalla A."/>
            <person name="Mardis E.R."/>
            <person name="Wilson R.K."/>
        </authorList>
    </citation>
    <scope>NUCLEOTIDE SEQUENCE [LARGE SCALE GENOMIC DNA]</scope>
    <source>
        <strain evidence="1 2">DSM 2876</strain>
    </source>
</reference>
<dbReference type="eggNOG" id="COG0326">
    <property type="taxonomic scope" value="Bacteria"/>
</dbReference>
<evidence type="ECO:0000313" key="2">
    <source>
        <dbReference type="Proteomes" id="UP000006238"/>
    </source>
</evidence>
<dbReference type="HOGENOM" id="CLU_344419_0_0_9"/>
<dbReference type="EMBL" id="ABWN01000040">
    <property type="protein sequence ID" value="EFF67537.1"/>
    <property type="molecule type" value="Genomic_DNA"/>
</dbReference>
<dbReference type="GeneID" id="98917493"/>
<evidence type="ECO:0000313" key="1">
    <source>
        <dbReference type="EMBL" id="EFF67537.1"/>
    </source>
</evidence>
<dbReference type="Pfam" id="PF13589">
    <property type="entry name" value="HATPase_c_3"/>
    <property type="match status" value="1"/>
</dbReference>
<dbReference type="Gene3D" id="3.30.565.10">
    <property type="entry name" value="Histidine kinase-like ATPase, C-terminal domain"/>
    <property type="match status" value="1"/>
</dbReference>
<gene>
    <name evidence="1" type="ORF">BUTYVIB_02404</name>
</gene>
<name>D4S2T2_9FIRM</name>
<dbReference type="SUPFAM" id="SSF55874">
    <property type="entry name" value="ATPase domain of HSP90 chaperone/DNA topoisomerase II/histidine kinase"/>
    <property type="match status" value="1"/>
</dbReference>
<dbReference type="AlphaFoldDB" id="D4S2T2"/>
<organism evidence="1 2">
    <name type="scientific">Eshraghiella crossota DSM 2876</name>
    <dbReference type="NCBI Taxonomy" id="511680"/>
    <lineage>
        <taxon>Bacteria</taxon>
        <taxon>Bacillati</taxon>
        <taxon>Bacillota</taxon>
        <taxon>Clostridia</taxon>
        <taxon>Lachnospirales</taxon>
        <taxon>Lachnospiraceae</taxon>
        <taxon>Eshraghiella</taxon>
    </lineage>
</organism>
<keyword evidence="2" id="KW-1185">Reference proteome</keyword>
<dbReference type="InterPro" id="IPR036890">
    <property type="entry name" value="HATPase_C_sf"/>
</dbReference>
<proteinExistence type="predicted"/>